<feature type="region of interest" description="Disordered" evidence="1">
    <location>
        <begin position="285"/>
        <end position="312"/>
    </location>
</feature>
<feature type="region of interest" description="Disordered" evidence="1">
    <location>
        <begin position="784"/>
        <end position="819"/>
    </location>
</feature>
<dbReference type="STRING" id="398673.A0A2P4ZN46"/>
<feature type="compositionally biased region" description="Polar residues" evidence="1">
    <location>
        <begin position="352"/>
        <end position="364"/>
    </location>
</feature>
<dbReference type="EMBL" id="JPDN02000017">
    <property type="protein sequence ID" value="PON25720.1"/>
    <property type="molecule type" value="Genomic_DNA"/>
</dbReference>
<organism evidence="2 3">
    <name type="scientific">Trichoderma gamsii</name>
    <dbReference type="NCBI Taxonomy" id="398673"/>
    <lineage>
        <taxon>Eukaryota</taxon>
        <taxon>Fungi</taxon>
        <taxon>Dikarya</taxon>
        <taxon>Ascomycota</taxon>
        <taxon>Pezizomycotina</taxon>
        <taxon>Sordariomycetes</taxon>
        <taxon>Hypocreomycetidae</taxon>
        <taxon>Hypocreales</taxon>
        <taxon>Hypocreaceae</taxon>
        <taxon>Trichoderma</taxon>
    </lineage>
</organism>
<proteinExistence type="predicted"/>
<accession>A0A2P4ZN46</accession>
<evidence type="ECO:0000313" key="2">
    <source>
        <dbReference type="EMBL" id="PON25720.1"/>
    </source>
</evidence>
<feature type="compositionally biased region" description="Basic and acidic residues" evidence="1">
    <location>
        <begin position="806"/>
        <end position="819"/>
    </location>
</feature>
<feature type="compositionally biased region" description="Polar residues" evidence="1">
    <location>
        <begin position="696"/>
        <end position="706"/>
    </location>
</feature>
<feature type="region of interest" description="Disordered" evidence="1">
    <location>
        <begin position="696"/>
        <end position="760"/>
    </location>
</feature>
<evidence type="ECO:0000256" key="1">
    <source>
        <dbReference type="SAM" id="MobiDB-lite"/>
    </source>
</evidence>
<feature type="region of interest" description="Disordered" evidence="1">
    <location>
        <begin position="345"/>
        <end position="389"/>
    </location>
</feature>
<keyword evidence="3" id="KW-1185">Reference proteome</keyword>
<gene>
    <name evidence="2" type="ORF">TGAM01_v205605</name>
</gene>
<comment type="caution">
    <text evidence="2">The sequence shown here is derived from an EMBL/GenBank/DDBJ whole genome shotgun (WGS) entry which is preliminary data.</text>
</comment>
<feature type="region of interest" description="Disordered" evidence="1">
    <location>
        <begin position="1"/>
        <end position="55"/>
    </location>
</feature>
<dbReference type="RefSeq" id="XP_018664041.1">
    <property type="nucleotide sequence ID" value="XM_018802924.1"/>
</dbReference>
<sequence>MAKKKVKQAVGEDDGGIGSRPSVPVPTARQAQPSPSPNSRHKSRTPDAAHSTAAPTGLAICRNKHWRHISSYHGPWLQMPYEILETIANINYNTPLPRPLDAASFFDLVKARRLVDEATNLAVRAASDIASPTLTSVNGGFPGISSMMSHGMGAPGHGGKLSRERKFKMREQASQKLARAYRLDEIVCSVATMQGASPLEDVGNLVLQRNPKDPDAKYVHFFHEKIPSRKMAESTSLEPLTEIIGDRPGEPEVLRTRATVKVFQNDLEGAVFDLTHALSISQFIRKSHQPKQEDTQSVDSQRTAARRRPHDVILPEKDQPSSLEAQLYFQRASVYLTLASDNAVDSMPAPPTNQANGKPAITNSRDGEAEAEAEATDPGKEISRKQVESRKMAKSYAKRAIKDYLSFFSNIHYSPNLPAKIAKEFNDRVSMVMHGIRSSRALDTSSWTTSHTVHSLPDLFRSVPPTDLPPFTAQDLLKQGVQQPLDETACEWVTYHPLLSDALHSLLLAHCLAQTSTKEIQRHAYMVARLIRLSDGYPLFQANRSSARADWTELVHCAGNWLQLSSSWDNLCQPVPLPTYLEDPCKHHCLKHGGSHKKTPPHPERSIAASAAAALVGGGAFDAAAAAADEEQRRKELIREQAIADTLDDERVTDEASFRAAVKAREKRAHQSQALFSDTASNGTFLTIHAGPGLSMNGSNETNGVNGANGASDIKETETTNGTNGVRGTSGSNGARNGYRAIKETDLEPVPSQRWSTEDGKEYTLTTERANAIARWVQEAPVVTGMTKRKKRTKKADGSTNGPNAKVDEAEKGIQKLEI</sequence>
<dbReference type="GeneID" id="29983007"/>
<protein>
    <recommendedName>
        <fullName evidence="4">Histidine kinase group protein</fullName>
    </recommendedName>
</protein>
<dbReference type="AlphaFoldDB" id="A0A2P4ZN46"/>
<feature type="compositionally biased region" description="Polar residues" evidence="1">
    <location>
        <begin position="719"/>
        <end position="735"/>
    </location>
</feature>
<name>A0A2P4ZN46_9HYPO</name>
<evidence type="ECO:0000313" key="3">
    <source>
        <dbReference type="Proteomes" id="UP000054821"/>
    </source>
</evidence>
<evidence type="ECO:0008006" key="4">
    <source>
        <dbReference type="Google" id="ProtNLM"/>
    </source>
</evidence>
<feature type="compositionally biased region" description="Basic and acidic residues" evidence="1">
    <location>
        <begin position="377"/>
        <end position="389"/>
    </location>
</feature>
<dbReference type="Proteomes" id="UP000054821">
    <property type="component" value="Unassembled WGS sequence"/>
</dbReference>
<reference evidence="2 3" key="1">
    <citation type="journal article" date="2016" name="Genome Announc.">
        <title>Draft Whole-Genome Sequence of Trichoderma gamsii T6085, a Promising Biocontrol Agent of Fusarium Head Blight on Wheat.</title>
        <authorList>
            <person name="Baroncelli R."/>
            <person name="Zapparata A."/>
            <person name="Piaggeschi G."/>
            <person name="Sarrocco S."/>
            <person name="Vannacci G."/>
        </authorList>
    </citation>
    <scope>NUCLEOTIDE SEQUENCE [LARGE SCALE GENOMIC DNA]</scope>
    <source>
        <strain evidence="2 3">T6085</strain>
    </source>
</reference>